<dbReference type="SUPFAM" id="SSF54534">
    <property type="entry name" value="FKBP-like"/>
    <property type="match status" value="1"/>
</dbReference>
<dbReference type="PROSITE" id="PS50059">
    <property type="entry name" value="FKBP_PPIASE"/>
    <property type="match status" value="1"/>
</dbReference>
<protein>
    <recommendedName>
        <fullName evidence="5">Peptidyl-prolyl cis-trans isomerase</fullName>
        <ecNumber evidence="5">5.2.1.8</ecNumber>
    </recommendedName>
</protein>
<evidence type="ECO:0000256" key="4">
    <source>
        <dbReference type="PROSITE-ProRule" id="PRU00277"/>
    </source>
</evidence>
<organism evidence="8 9">
    <name type="scientific">Qipengyuania vulgaris</name>
    <dbReference type="NCBI Taxonomy" id="291985"/>
    <lineage>
        <taxon>Bacteria</taxon>
        <taxon>Pseudomonadati</taxon>
        <taxon>Pseudomonadota</taxon>
        <taxon>Alphaproteobacteria</taxon>
        <taxon>Sphingomonadales</taxon>
        <taxon>Erythrobacteraceae</taxon>
        <taxon>Qipengyuania</taxon>
    </lineage>
</organism>
<name>A0A844XTJ4_9SPHN</name>
<evidence type="ECO:0000256" key="1">
    <source>
        <dbReference type="ARBA" id="ARBA00000971"/>
    </source>
</evidence>
<keyword evidence="2 4" id="KW-0697">Rotamase</keyword>
<evidence type="ECO:0000313" key="9">
    <source>
        <dbReference type="Proteomes" id="UP000448199"/>
    </source>
</evidence>
<dbReference type="Gene3D" id="3.10.50.40">
    <property type="match status" value="1"/>
</dbReference>
<evidence type="ECO:0000256" key="3">
    <source>
        <dbReference type="ARBA" id="ARBA00023235"/>
    </source>
</evidence>
<comment type="similarity">
    <text evidence="5">Belongs to the FKBP-type PPIase family.</text>
</comment>
<dbReference type="GO" id="GO:0003755">
    <property type="term" value="F:peptidyl-prolyl cis-trans isomerase activity"/>
    <property type="evidence" value="ECO:0007669"/>
    <property type="project" value="UniProtKB-UniRule"/>
</dbReference>
<feature type="signal peptide" evidence="6">
    <location>
        <begin position="1"/>
        <end position="19"/>
    </location>
</feature>
<gene>
    <name evidence="8" type="ORF">GRI69_11670</name>
</gene>
<dbReference type="InterPro" id="IPR046357">
    <property type="entry name" value="PPIase_dom_sf"/>
</dbReference>
<keyword evidence="3 4" id="KW-0413">Isomerase</keyword>
<accession>A0A844XTJ4</accession>
<evidence type="ECO:0000256" key="5">
    <source>
        <dbReference type="RuleBase" id="RU003915"/>
    </source>
</evidence>
<dbReference type="EMBL" id="WTYC01000006">
    <property type="protein sequence ID" value="MXO48916.1"/>
    <property type="molecule type" value="Genomic_DNA"/>
</dbReference>
<evidence type="ECO:0000256" key="6">
    <source>
        <dbReference type="SAM" id="SignalP"/>
    </source>
</evidence>
<comment type="caution">
    <text evidence="8">The sequence shown here is derived from an EMBL/GenBank/DDBJ whole genome shotgun (WGS) entry which is preliminary data.</text>
</comment>
<dbReference type="PANTHER" id="PTHR45779:SF7">
    <property type="entry name" value="PEPTIDYLPROLYL ISOMERASE"/>
    <property type="match status" value="1"/>
</dbReference>
<keyword evidence="9" id="KW-1185">Reference proteome</keyword>
<evidence type="ECO:0000259" key="7">
    <source>
        <dbReference type="PROSITE" id="PS50059"/>
    </source>
</evidence>
<dbReference type="AlphaFoldDB" id="A0A844XTJ4"/>
<dbReference type="EC" id="5.2.1.8" evidence="5"/>
<dbReference type="InterPro" id="IPR044609">
    <property type="entry name" value="FKBP2/11"/>
</dbReference>
<reference evidence="8 9" key="1">
    <citation type="submission" date="2019-12" db="EMBL/GenBank/DDBJ databases">
        <title>Genomic-based taxomic classification of the family Erythrobacteraceae.</title>
        <authorList>
            <person name="Xu L."/>
        </authorList>
    </citation>
    <scope>NUCLEOTIDE SEQUENCE [LARGE SCALE GENOMIC DNA]</scope>
    <source>
        <strain evidence="8 9">DSM 17792</strain>
    </source>
</reference>
<proteinExistence type="inferred from homology"/>
<evidence type="ECO:0000313" key="8">
    <source>
        <dbReference type="EMBL" id="MXO48916.1"/>
    </source>
</evidence>
<sequence>MLIALGAAFVAVGFHAAVAQQEAPDRSQDLAWMSTQQAYLSGLRAEDGWHYMNGGLRWRYVEYAGEAERPTVSDTVTVHYAGTFIDGETFDSSFDRGEPATFPLGRLVKAWQMAIPQMGVGDTIEIAAPADLAYGPQGKGPIPGGATLLFKVKLLAIEPPE</sequence>
<dbReference type="OrthoDB" id="9812109at2"/>
<dbReference type="PANTHER" id="PTHR45779">
    <property type="entry name" value="PEPTIDYLPROLYL ISOMERASE"/>
    <property type="match status" value="1"/>
</dbReference>
<evidence type="ECO:0000256" key="2">
    <source>
        <dbReference type="ARBA" id="ARBA00023110"/>
    </source>
</evidence>
<dbReference type="InterPro" id="IPR001179">
    <property type="entry name" value="PPIase_FKBP_dom"/>
</dbReference>
<dbReference type="Pfam" id="PF00254">
    <property type="entry name" value="FKBP_C"/>
    <property type="match status" value="1"/>
</dbReference>
<keyword evidence="6" id="KW-0732">Signal</keyword>
<comment type="catalytic activity">
    <reaction evidence="1 4 5">
        <text>[protein]-peptidylproline (omega=180) = [protein]-peptidylproline (omega=0)</text>
        <dbReference type="Rhea" id="RHEA:16237"/>
        <dbReference type="Rhea" id="RHEA-COMP:10747"/>
        <dbReference type="Rhea" id="RHEA-COMP:10748"/>
        <dbReference type="ChEBI" id="CHEBI:83833"/>
        <dbReference type="ChEBI" id="CHEBI:83834"/>
        <dbReference type="EC" id="5.2.1.8"/>
    </reaction>
</comment>
<feature type="chain" id="PRO_5032521150" description="Peptidyl-prolyl cis-trans isomerase" evidence="6">
    <location>
        <begin position="20"/>
        <end position="161"/>
    </location>
</feature>
<dbReference type="Proteomes" id="UP000448199">
    <property type="component" value="Unassembled WGS sequence"/>
</dbReference>
<feature type="domain" description="PPIase FKBP-type" evidence="7">
    <location>
        <begin position="73"/>
        <end position="158"/>
    </location>
</feature>